<reference evidence="1 2" key="1">
    <citation type="submission" date="2019-01" db="EMBL/GenBank/DDBJ databases">
        <title>Sequencing the genomes of 1000 actinobacteria strains.</title>
        <authorList>
            <person name="Klenk H.-P."/>
        </authorList>
    </citation>
    <scope>NUCLEOTIDE SEQUENCE [LARGE SCALE GENOMIC DNA]</scope>
    <source>
        <strain evidence="1 2">DSM 43925</strain>
    </source>
</reference>
<evidence type="ECO:0000313" key="1">
    <source>
        <dbReference type="EMBL" id="RVX41179.1"/>
    </source>
</evidence>
<organism evidence="1 2">
    <name type="scientific">Nonomuraea polychroma</name>
    <dbReference type="NCBI Taxonomy" id="46176"/>
    <lineage>
        <taxon>Bacteria</taxon>
        <taxon>Bacillati</taxon>
        <taxon>Actinomycetota</taxon>
        <taxon>Actinomycetes</taxon>
        <taxon>Streptosporangiales</taxon>
        <taxon>Streptosporangiaceae</taxon>
        <taxon>Nonomuraea</taxon>
    </lineage>
</organism>
<name>A0A438M5V0_9ACTN</name>
<dbReference type="AlphaFoldDB" id="A0A438M5V0"/>
<dbReference type="EMBL" id="SAUN01000001">
    <property type="protein sequence ID" value="RVX41179.1"/>
    <property type="molecule type" value="Genomic_DNA"/>
</dbReference>
<keyword evidence="2" id="KW-1185">Reference proteome</keyword>
<evidence type="ECO:0008006" key="3">
    <source>
        <dbReference type="Google" id="ProtNLM"/>
    </source>
</evidence>
<protein>
    <recommendedName>
        <fullName evidence="3">Beta-lactamase</fullName>
    </recommendedName>
</protein>
<proteinExistence type="predicted"/>
<evidence type="ECO:0000313" key="2">
    <source>
        <dbReference type="Proteomes" id="UP000284824"/>
    </source>
</evidence>
<accession>A0A438M5V0</accession>
<gene>
    <name evidence="1" type="ORF">EDD27_3656</name>
</gene>
<sequence>MAGRVDEVLRSGKAPNLHGLVVMRDRQVLVEWYGAGRD</sequence>
<dbReference type="Proteomes" id="UP000284824">
    <property type="component" value="Unassembled WGS sequence"/>
</dbReference>
<comment type="caution">
    <text evidence="1">The sequence shown here is derived from an EMBL/GenBank/DDBJ whole genome shotgun (WGS) entry which is preliminary data.</text>
</comment>